<evidence type="ECO:0000313" key="1">
    <source>
        <dbReference type="EMBL" id="KAI5655987.1"/>
    </source>
</evidence>
<protein>
    <submittedName>
        <fullName evidence="1">Uncharacterized protein</fullName>
    </submittedName>
</protein>
<evidence type="ECO:0000313" key="2">
    <source>
        <dbReference type="Proteomes" id="UP001060085"/>
    </source>
</evidence>
<dbReference type="EMBL" id="CM044706">
    <property type="protein sequence ID" value="KAI5655987.1"/>
    <property type="molecule type" value="Genomic_DNA"/>
</dbReference>
<sequence length="365" mass="40034">MGSNMPDLSLQISPPVSFPNCELIREMGGYDRSARKSSYSSSSTTDSGSCGSDLSHENGLIDHHQRTHEPNLSLLGFEMVQNFQANNYYGHGVGHYQPQIYGRDKFKRNSRSTLMMNNNNGGCLMMKRNVRAPRMRWTSTLHAHFVHAVQLLGGHERATPKSVLELMNVKDLTLAHVKSHLQMYRTVKSTDKGLSRPPSGELGEFDMSLNNQRSAGRIVEIDDDDDDNGGNGIGLIGMKCSSDRMALSISSSGPTTLQNAQRSLCSSSPQTNLWMHPPSQELTLNHHDLGLTPNPKSEEGIGEVQQQVTADKEKIGSSRSSNDRWTTSLAASSSSSSDHHLMLNLEFTLGRPNTAGTALTILPLT</sequence>
<gene>
    <name evidence="1" type="ORF">M9H77_24780</name>
</gene>
<dbReference type="Proteomes" id="UP001060085">
    <property type="component" value="Linkage Group LG06"/>
</dbReference>
<reference evidence="2" key="1">
    <citation type="journal article" date="2023" name="Nat. Plants">
        <title>Single-cell RNA sequencing provides a high-resolution roadmap for understanding the multicellular compartmentation of specialized metabolism.</title>
        <authorList>
            <person name="Sun S."/>
            <person name="Shen X."/>
            <person name="Li Y."/>
            <person name="Li Y."/>
            <person name="Wang S."/>
            <person name="Li R."/>
            <person name="Zhang H."/>
            <person name="Shen G."/>
            <person name="Guo B."/>
            <person name="Wei J."/>
            <person name="Xu J."/>
            <person name="St-Pierre B."/>
            <person name="Chen S."/>
            <person name="Sun C."/>
        </authorList>
    </citation>
    <scope>NUCLEOTIDE SEQUENCE [LARGE SCALE GENOMIC DNA]</scope>
</reference>
<name>A0ACC0A6A3_CATRO</name>
<proteinExistence type="predicted"/>
<organism evidence="1 2">
    <name type="scientific">Catharanthus roseus</name>
    <name type="common">Madagascar periwinkle</name>
    <name type="synonym">Vinca rosea</name>
    <dbReference type="NCBI Taxonomy" id="4058"/>
    <lineage>
        <taxon>Eukaryota</taxon>
        <taxon>Viridiplantae</taxon>
        <taxon>Streptophyta</taxon>
        <taxon>Embryophyta</taxon>
        <taxon>Tracheophyta</taxon>
        <taxon>Spermatophyta</taxon>
        <taxon>Magnoliopsida</taxon>
        <taxon>eudicotyledons</taxon>
        <taxon>Gunneridae</taxon>
        <taxon>Pentapetalae</taxon>
        <taxon>asterids</taxon>
        <taxon>lamiids</taxon>
        <taxon>Gentianales</taxon>
        <taxon>Apocynaceae</taxon>
        <taxon>Rauvolfioideae</taxon>
        <taxon>Vinceae</taxon>
        <taxon>Catharanthinae</taxon>
        <taxon>Catharanthus</taxon>
    </lineage>
</organism>
<keyword evidence="2" id="KW-1185">Reference proteome</keyword>
<comment type="caution">
    <text evidence="1">The sequence shown here is derived from an EMBL/GenBank/DDBJ whole genome shotgun (WGS) entry which is preliminary data.</text>
</comment>
<accession>A0ACC0A6A3</accession>